<name>A0A8H4W6F0_9HELO</name>
<reference evidence="2 3" key="1">
    <citation type="submission" date="2020-03" db="EMBL/GenBank/DDBJ databases">
        <title>Draft Genome Sequence of Cudoniella acicularis.</title>
        <authorList>
            <person name="Buettner E."/>
            <person name="Kellner H."/>
        </authorList>
    </citation>
    <scope>NUCLEOTIDE SEQUENCE [LARGE SCALE GENOMIC DNA]</scope>
    <source>
        <strain evidence="2 3">DSM 108380</strain>
    </source>
</reference>
<accession>A0A8H4W6F0</accession>
<protein>
    <submittedName>
        <fullName evidence="2">Uncharacterized protein</fullName>
    </submittedName>
</protein>
<comment type="caution">
    <text evidence="2">The sequence shown here is derived from an EMBL/GenBank/DDBJ whole genome shotgun (WGS) entry which is preliminary data.</text>
</comment>
<keyword evidence="3" id="KW-1185">Reference proteome</keyword>
<gene>
    <name evidence="2" type="ORF">G7Y89_g5520</name>
</gene>
<evidence type="ECO:0000313" key="3">
    <source>
        <dbReference type="Proteomes" id="UP000566819"/>
    </source>
</evidence>
<dbReference type="OrthoDB" id="10548593at2759"/>
<feature type="compositionally biased region" description="Basic residues" evidence="1">
    <location>
        <begin position="22"/>
        <end position="37"/>
    </location>
</feature>
<organism evidence="2 3">
    <name type="scientific">Cudoniella acicularis</name>
    <dbReference type="NCBI Taxonomy" id="354080"/>
    <lineage>
        <taxon>Eukaryota</taxon>
        <taxon>Fungi</taxon>
        <taxon>Dikarya</taxon>
        <taxon>Ascomycota</taxon>
        <taxon>Pezizomycotina</taxon>
        <taxon>Leotiomycetes</taxon>
        <taxon>Helotiales</taxon>
        <taxon>Tricladiaceae</taxon>
        <taxon>Cudoniella</taxon>
    </lineage>
</organism>
<dbReference type="EMBL" id="JAAMPI010000332">
    <property type="protein sequence ID" value="KAF4632609.1"/>
    <property type="molecule type" value="Genomic_DNA"/>
</dbReference>
<evidence type="ECO:0000313" key="2">
    <source>
        <dbReference type="EMBL" id="KAF4632609.1"/>
    </source>
</evidence>
<sequence length="406" mass="46530">MLKEIADPKTQNKLPSDVEKTKSKRHPLRKKRSRRGRRENISYRVTPERLVLKDQDPPERRIMPFLPDPLSFNRQNHYDKIASPLSFRHATSGTLIVNTLINGPLKSTILSDQFEKYALVKRIESEPGFKEIITFPRRLSIPALLDTRDYAEFYNRGAVTLYLLTKYLGVEFEKLSPIGEVFIAKVSISQLFPLTVNDSGEVWVKCKVSVLRGEDKVIQVVRANVLFILYERLPKILSFEEVYRSIENLFIYRGDEPTRGVAPRMAYVYTASFVFSASQPESTDNVFLIVLRKRLYTGSNFTESSPTKSSRKIEAQIALKEDTFCPYDSYFDDLITLNTEAGNGVFPEYITCDSDSDELLTLNTETDNQIFPNSDELLTLNLASTITDDTFNIHNPIFPDFDELTT</sequence>
<evidence type="ECO:0000256" key="1">
    <source>
        <dbReference type="SAM" id="MobiDB-lite"/>
    </source>
</evidence>
<dbReference type="AlphaFoldDB" id="A0A8H4W6F0"/>
<dbReference type="Proteomes" id="UP000566819">
    <property type="component" value="Unassembled WGS sequence"/>
</dbReference>
<proteinExistence type="predicted"/>
<feature type="region of interest" description="Disordered" evidence="1">
    <location>
        <begin position="1"/>
        <end position="41"/>
    </location>
</feature>